<proteinExistence type="predicted"/>
<dbReference type="KEGG" id="mrob:HH214_01185"/>
<protein>
    <submittedName>
        <fullName evidence="1">Uncharacterized protein</fullName>
    </submittedName>
</protein>
<dbReference type="Proteomes" id="UP000503278">
    <property type="component" value="Chromosome"/>
</dbReference>
<evidence type="ECO:0000313" key="1">
    <source>
        <dbReference type="EMBL" id="QJD94585.1"/>
    </source>
</evidence>
<dbReference type="RefSeq" id="WP_169605603.1">
    <property type="nucleotide sequence ID" value="NZ_CP051682.1"/>
</dbReference>
<gene>
    <name evidence="1" type="ORF">HH214_01185</name>
</gene>
<sequence>MKTYHKTSVSKLVAKFDNDLKALLLQDLQAVRNTKNDLINKIKQSIEVKSLSAA</sequence>
<name>A0A7L5DTZ8_9SPHI</name>
<dbReference type="AlphaFoldDB" id="A0A7L5DTZ8"/>
<reference evidence="1 2" key="1">
    <citation type="submission" date="2020-04" db="EMBL/GenBank/DDBJ databases">
        <title>Genome sequencing of novel species.</title>
        <authorList>
            <person name="Heo J."/>
            <person name="Kim S.-J."/>
            <person name="Kim J.-S."/>
            <person name="Hong S.-B."/>
            <person name="Kwon S.-W."/>
        </authorList>
    </citation>
    <scope>NUCLEOTIDE SEQUENCE [LARGE SCALE GENOMIC DNA]</scope>
    <source>
        <strain evidence="1 2">F39-2</strain>
    </source>
</reference>
<keyword evidence="2" id="KW-1185">Reference proteome</keyword>
<dbReference type="EMBL" id="CP051682">
    <property type="protein sequence ID" value="QJD94585.1"/>
    <property type="molecule type" value="Genomic_DNA"/>
</dbReference>
<evidence type="ECO:0000313" key="2">
    <source>
        <dbReference type="Proteomes" id="UP000503278"/>
    </source>
</evidence>
<accession>A0A7L5DTZ8</accession>
<organism evidence="1 2">
    <name type="scientific">Mucilaginibacter robiniae</name>
    <dbReference type="NCBI Taxonomy" id="2728022"/>
    <lineage>
        <taxon>Bacteria</taxon>
        <taxon>Pseudomonadati</taxon>
        <taxon>Bacteroidota</taxon>
        <taxon>Sphingobacteriia</taxon>
        <taxon>Sphingobacteriales</taxon>
        <taxon>Sphingobacteriaceae</taxon>
        <taxon>Mucilaginibacter</taxon>
    </lineage>
</organism>